<evidence type="ECO:0000256" key="3">
    <source>
        <dbReference type="ARBA" id="ARBA00022692"/>
    </source>
</evidence>
<dbReference type="Pfam" id="PF12805">
    <property type="entry name" value="FUSC-like"/>
    <property type="match status" value="1"/>
</dbReference>
<dbReference type="InterPro" id="IPR049453">
    <property type="entry name" value="Memb_transporter_dom"/>
</dbReference>
<dbReference type="OrthoDB" id="128040at2"/>
<evidence type="ECO:0000259" key="8">
    <source>
        <dbReference type="Pfam" id="PF12805"/>
    </source>
</evidence>
<evidence type="ECO:0000256" key="5">
    <source>
        <dbReference type="ARBA" id="ARBA00023136"/>
    </source>
</evidence>
<dbReference type="HOGENOM" id="CLU_013315_2_0_3"/>
<keyword evidence="11" id="KW-1185">Reference proteome</keyword>
<dbReference type="RefSeq" id="WP_015955047.1">
    <property type="nucleotide sequence ID" value="NC_011729.1"/>
</dbReference>
<keyword evidence="3 7" id="KW-0812">Transmembrane</keyword>
<dbReference type="GO" id="GO:0005886">
    <property type="term" value="C:plasma membrane"/>
    <property type="evidence" value="ECO:0007669"/>
    <property type="project" value="UniProtKB-SubCell"/>
</dbReference>
<dbReference type="KEGG" id="cyc:PCC7424_3048"/>
<feature type="domain" description="Integral membrane protein YccS N-terminal" evidence="8">
    <location>
        <begin position="71"/>
        <end position="244"/>
    </location>
</feature>
<evidence type="ECO:0000256" key="6">
    <source>
        <dbReference type="ARBA" id="ARBA00043993"/>
    </source>
</evidence>
<evidence type="ECO:0000256" key="2">
    <source>
        <dbReference type="ARBA" id="ARBA00022475"/>
    </source>
</evidence>
<evidence type="ECO:0000256" key="4">
    <source>
        <dbReference type="ARBA" id="ARBA00022989"/>
    </source>
</evidence>
<feature type="domain" description="Integral membrane bound transporter" evidence="9">
    <location>
        <begin position="415"/>
        <end position="537"/>
    </location>
</feature>
<dbReference type="PANTHER" id="PTHR30509">
    <property type="entry name" value="P-HYDROXYBENZOIC ACID EFFLUX PUMP SUBUNIT-RELATED"/>
    <property type="match status" value="1"/>
</dbReference>
<feature type="transmembrane region" description="Helical" evidence="7">
    <location>
        <begin position="114"/>
        <end position="135"/>
    </location>
</feature>
<evidence type="ECO:0000313" key="11">
    <source>
        <dbReference type="Proteomes" id="UP000002384"/>
    </source>
</evidence>
<dbReference type="PANTHER" id="PTHR30509:SF9">
    <property type="entry name" value="MULTIDRUG RESISTANCE PROTEIN MDTO"/>
    <property type="match status" value="1"/>
</dbReference>
<evidence type="ECO:0000313" key="10">
    <source>
        <dbReference type="EMBL" id="ACK71450.1"/>
    </source>
</evidence>
<comment type="similarity">
    <text evidence="6">Belongs to the YccS/YhfK family.</text>
</comment>
<feature type="transmembrane region" description="Helical" evidence="7">
    <location>
        <begin position="75"/>
        <end position="108"/>
    </location>
</feature>
<protein>
    <submittedName>
        <fullName evidence="10">Uncharacterized protein</fullName>
    </submittedName>
</protein>
<feature type="transmembrane region" description="Helical" evidence="7">
    <location>
        <begin position="525"/>
        <end position="545"/>
    </location>
</feature>
<feature type="transmembrane region" description="Helical" evidence="7">
    <location>
        <begin position="461"/>
        <end position="489"/>
    </location>
</feature>
<dbReference type="Pfam" id="PF13515">
    <property type="entry name" value="FUSC_2"/>
    <property type="match status" value="1"/>
</dbReference>
<dbReference type="AlphaFoldDB" id="B7KB94"/>
<feature type="transmembrane region" description="Helical" evidence="7">
    <location>
        <begin position="46"/>
        <end position="63"/>
    </location>
</feature>
<keyword evidence="5 7" id="KW-0472">Membrane</keyword>
<keyword evidence="2" id="KW-1003">Cell membrane</keyword>
<sequence>MLQKIVQIIFSPQKFSHVAIAHGIQTATAIAPPIIIGHLTGHYEDSIIPAIAAFLITIIAGGVKGVHQDKIFSMIIATVGSALVVALGTITGHFSALVILLTFAIIFLCTYIDIYGAVASASVLPIAIFWLISTNFPNTLDVAGERFILLLLAGGWAVMLVFMGWLTDPYQPVRQAVLTCYEALSVFLKTIIDSIETEQKEQDKLWNIETSQAQYDVGQSTIYARNLWKTVYDSRLGKTRKEQQLLFLIHTVTEIDYTLIALSHWVVTHAGNPLFPEIVAELKPLLQDLKSLMDRFPQLFLAQRRNNDGALYEQMITELRTLKKRIATVKTDGHPPDFILALKTILNELFNELCTAIKALNYSLSKLTPVKISSLIKEIPTLKSKSFFDTWKDNFTGQSIHFTNSLRLASFTTLGMAITEISDLPRGYWIALTILLVLKPDYGMTKLLIAQRVGGTILGAILAYGLTVFLGNIWFIILVVIVTAGLAGAVKAINYGLYVFALTLMLMIMFDLLKSGNFEILQLRVLHTIIGGGLAAFAYIVWPIWQQKYLPQRLKQMFEDTLAYFHGVLSAYQGYSPSRNVLLTTHRLAELANANALAATQQLLNEPEKVRGDVHTVMIMVMHCNTLEHEVSSLWNYMATLPTIPKISGIDLLIEQVDTAFHSMINRLVLKESVSPVPDFDHTLDVIRDNLESLSSSPSNNDRVEEAYPLAQANLLVNQLHHLTHEVERLYKIVTKYPIY</sequence>
<evidence type="ECO:0000256" key="7">
    <source>
        <dbReference type="SAM" id="Phobius"/>
    </source>
</evidence>
<feature type="transmembrane region" description="Helical" evidence="7">
    <location>
        <begin position="495"/>
        <end position="513"/>
    </location>
</feature>
<dbReference type="InterPro" id="IPR032692">
    <property type="entry name" value="YccS_N"/>
</dbReference>
<dbReference type="Proteomes" id="UP000002384">
    <property type="component" value="Chromosome"/>
</dbReference>
<dbReference type="eggNOG" id="COG1289">
    <property type="taxonomic scope" value="Bacteria"/>
</dbReference>
<feature type="transmembrane region" description="Helical" evidence="7">
    <location>
        <begin position="147"/>
        <end position="166"/>
    </location>
</feature>
<organism evidence="10 11">
    <name type="scientific">Gloeothece citriformis (strain PCC 7424)</name>
    <name type="common">Cyanothece sp. (strain PCC 7424)</name>
    <dbReference type="NCBI Taxonomy" id="65393"/>
    <lineage>
        <taxon>Bacteria</taxon>
        <taxon>Bacillati</taxon>
        <taxon>Cyanobacteriota</taxon>
        <taxon>Cyanophyceae</taxon>
        <taxon>Oscillatoriophycideae</taxon>
        <taxon>Chroococcales</taxon>
        <taxon>Aphanothecaceae</taxon>
        <taxon>Gloeothece</taxon>
        <taxon>Gloeothece citriformis</taxon>
    </lineage>
</organism>
<evidence type="ECO:0000259" key="9">
    <source>
        <dbReference type="Pfam" id="PF13515"/>
    </source>
</evidence>
<dbReference type="STRING" id="65393.PCC7424_3048"/>
<reference evidence="11" key="1">
    <citation type="journal article" date="2011" name="MBio">
        <title>Novel metabolic attributes of the genus Cyanothece, comprising a group of unicellular nitrogen-fixing Cyanobacteria.</title>
        <authorList>
            <person name="Bandyopadhyay A."/>
            <person name="Elvitigala T."/>
            <person name="Welsh E."/>
            <person name="Stockel J."/>
            <person name="Liberton M."/>
            <person name="Min H."/>
            <person name="Sherman L.A."/>
            <person name="Pakrasi H.B."/>
        </authorList>
    </citation>
    <scope>NUCLEOTIDE SEQUENCE [LARGE SCALE GENOMIC DNA]</scope>
    <source>
        <strain evidence="11">PCC 7424</strain>
    </source>
</reference>
<proteinExistence type="inferred from homology"/>
<gene>
    <name evidence="10" type="ordered locus">PCC7424_3048</name>
</gene>
<name>B7KB94_GLOC7</name>
<dbReference type="EMBL" id="CP001291">
    <property type="protein sequence ID" value="ACK71450.1"/>
    <property type="molecule type" value="Genomic_DNA"/>
</dbReference>
<evidence type="ECO:0000256" key="1">
    <source>
        <dbReference type="ARBA" id="ARBA00004651"/>
    </source>
</evidence>
<keyword evidence="4 7" id="KW-1133">Transmembrane helix</keyword>
<comment type="subcellular location">
    <subcellularLocation>
        <location evidence="1">Cell membrane</location>
        <topology evidence="1">Multi-pass membrane protein</topology>
    </subcellularLocation>
</comment>
<accession>B7KB94</accession>